<organism evidence="2 3">
    <name type="scientific">Elysia crispata</name>
    <name type="common">lettuce slug</name>
    <dbReference type="NCBI Taxonomy" id="231223"/>
    <lineage>
        <taxon>Eukaryota</taxon>
        <taxon>Metazoa</taxon>
        <taxon>Spiralia</taxon>
        <taxon>Lophotrochozoa</taxon>
        <taxon>Mollusca</taxon>
        <taxon>Gastropoda</taxon>
        <taxon>Heterobranchia</taxon>
        <taxon>Euthyneura</taxon>
        <taxon>Panpulmonata</taxon>
        <taxon>Sacoglossa</taxon>
        <taxon>Placobranchoidea</taxon>
        <taxon>Plakobranchidae</taxon>
        <taxon>Elysia</taxon>
    </lineage>
</organism>
<gene>
    <name evidence="2" type="ORF">RRG08_032356</name>
</gene>
<protein>
    <submittedName>
        <fullName evidence="2">Uncharacterized protein</fullName>
    </submittedName>
</protein>
<dbReference type="EMBL" id="JAWDGP010001865">
    <property type="protein sequence ID" value="KAK3787399.1"/>
    <property type="molecule type" value="Genomic_DNA"/>
</dbReference>
<keyword evidence="3" id="KW-1185">Reference proteome</keyword>
<name>A0AAE1AGA0_9GAST</name>
<feature type="region of interest" description="Disordered" evidence="1">
    <location>
        <begin position="1"/>
        <end position="26"/>
    </location>
</feature>
<evidence type="ECO:0000256" key="1">
    <source>
        <dbReference type="SAM" id="MobiDB-lite"/>
    </source>
</evidence>
<reference evidence="2" key="1">
    <citation type="journal article" date="2023" name="G3 (Bethesda)">
        <title>A reference genome for the long-term kleptoplast-retaining sea slug Elysia crispata morphotype clarki.</title>
        <authorList>
            <person name="Eastman K.E."/>
            <person name="Pendleton A.L."/>
            <person name="Shaikh M.A."/>
            <person name="Suttiyut T."/>
            <person name="Ogas R."/>
            <person name="Tomko P."/>
            <person name="Gavelis G."/>
            <person name="Widhalm J.R."/>
            <person name="Wisecaver J.H."/>
        </authorList>
    </citation>
    <scope>NUCLEOTIDE SEQUENCE</scope>
    <source>
        <strain evidence="2">ECLA1</strain>
    </source>
</reference>
<comment type="caution">
    <text evidence="2">The sequence shown here is derived from an EMBL/GenBank/DDBJ whole genome shotgun (WGS) entry which is preliminary data.</text>
</comment>
<feature type="compositionally biased region" description="Polar residues" evidence="1">
    <location>
        <begin position="1"/>
        <end position="20"/>
    </location>
</feature>
<evidence type="ECO:0000313" key="3">
    <source>
        <dbReference type="Proteomes" id="UP001283361"/>
    </source>
</evidence>
<dbReference type="Proteomes" id="UP001283361">
    <property type="component" value="Unassembled WGS sequence"/>
</dbReference>
<feature type="region of interest" description="Disordered" evidence="1">
    <location>
        <begin position="42"/>
        <end position="75"/>
    </location>
</feature>
<sequence length="75" mass="8299">MVSEEANLSTSHGTGFTSSRTFKHQKSSFSRLGFINDVSRCRRRASKSPAVEHPGARSSPLTLSFKFGQDRPDQV</sequence>
<evidence type="ECO:0000313" key="2">
    <source>
        <dbReference type="EMBL" id="KAK3787399.1"/>
    </source>
</evidence>
<proteinExistence type="predicted"/>
<accession>A0AAE1AGA0</accession>
<dbReference type="AlphaFoldDB" id="A0AAE1AGA0"/>